<feature type="compositionally biased region" description="Polar residues" evidence="1">
    <location>
        <begin position="50"/>
        <end position="66"/>
    </location>
</feature>
<evidence type="ECO:0008006" key="4">
    <source>
        <dbReference type="Google" id="ProtNLM"/>
    </source>
</evidence>
<evidence type="ECO:0000313" key="3">
    <source>
        <dbReference type="Proteomes" id="UP000317624"/>
    </source>
</evidence>
<dbReference type="RefSeq" id="WP_144846944.1">
    <property type="nucleotide sequence ID" value="NZ_VMRJ01000002.1"/>
</dbReference>
<name>A0A558BYZ2_9BACT</name>
<accession>A0A558BYZ2</accession>
<gene>
    <name evidence="2" type="ORF">FNT36_09800</name>
</gene>
<organism evidence="2 3">
    <name type="scientific">Hymenobacter setariae</name>
    <dbReference type="NCBI Taxonomy" id="2594794"/>
    <lineage>
        <taxon>Bacteria</taxon>
        <taxon>Pseudomonadati</taxon>
        <taxon>Bacteroidota</taxon>
        <taxon>Cytophagia</taxon>
        <taxon>Cytophagales</taxon>
        <taxon>Hymenobacteraceae</taxon>
        <taxon>Hymenobacter</taxon>
    </lineage>
</organism>
<dbReference type="EMBL" id="VMRJ01000002">
    <property type="protein sequence ID" value="TVT41712.1"/>
    <property type="molecule type" value="Genomic_DNA"/>
</dbReference>
<keyword evidence="3" id="KW-1185">Reference proteome</keyword>
<reference evidence="2 3" key="1">
    <citation type="submission" date="2019-07" db="EMBL/GenBank/DDBJ databases">
        <title>Hymenobacter sp. straun FUR1 Genome sequencing and assembly.</title>
        <authorList>
            <person name="Chhetri G."/>
        </authorList>
    </citation>
    <scope>NUCLEOTIDE SEQUENCE [LARGE SCALE GENOMIC DNA]</scope>
    <source>
        <strain evidence="2 3">Fur1</strain>
    </source>
</reference>
<evidence type="ECO:0000256" key="1">
    <source>
        <dbReference type="SAM" id="MobiDB-lite"/>
    </source>
</evidence>
<dbReference type="Proteomes" id="UP000317624">
    <property type="component" value="Unassembled WGS sequence"/>
</dbReference>
<feature type="region of interest" description="Disordered" evidence="1">
    <location>
        <begin position="42"/>
        <end position="74"/>
    </location>
</feature>
<comment type="caution">
    <text evidence="2">The sequence shown here is derived from an EMBL/GenBank/DDBJ whole genome shotgun (WGS) entry which is preliminary data.</text>
</comment>
<evidence type="ECO:0000313" key="2">
    <source>
        <dbReference type="EMBL" id="TVT41712.1"/>
    </source>
</evidence>
<dbReference type="AlphaFoldDB" id="A0A558BYZ2"/>
<sequence length="407" mass="44281">MTTNRALLSGLLVLLSWLGLFGSVRATSIATKLPRVALTVMNGQDGPAQSGATQQGPTEQVDNDQSLPPIEQRRHLSRRFPVSKAGQSFALDTRYGRVQISAWNKQEIKVETDLVARAETPVAAAQILDALSVQYLAYDANTGGTSVSSQFGSTLRGKCGGGRRYEVNYTIWLPRTLALRVAASFADVTIASDWQGSTQLNVDYGNLHTARLTGVRNVVRIANGEATIPYVKQASLEANYARLRLTEGEQVELRTNYADVDMATVQDLTVHSKYGDVALGKVRNLRGSSGYSRFSVDKLSEGLDMAVRYCPDFEVRDMGASFRQINLDGGYSTIRLGFAEETPSFQFDVSTEQGQLLVDKKLVRVLSADEHGQGIADVLGVYGGRVPARGAGSVNIKVRYGTVRFSK</sequence>
<proteinExistence type="predicted"/>
<dbReference type="OrthoDB" id="1117657at2"/>
<protein>
    <recommendedName>
        <fullName evidence="4">Adhesin domain-containing protein</fullName>
    </recommendedName>
</protein>